<dbReference type="InterPro" id="IPR045250">
    <property type="entry name" value="p23-like"/>
</dbReference>
<protein>
    <recommendedName>
        <fullName evidence="3">CS domain-containing protein</fullName>
    </recommendedName>
</protein>
<dbReference type="CDD" id="cd06465">
    <property type="entry name" value="p23_hB-ind1_like"/>
    <property type="match status" value="1"/>
</dbReference>
<evidence type="ECO:0000259" key="3">
    <source>
        <dbReference type="PROSITE" id="PS51203"/>
    </source>
</evidence>
<feature type="region of interest" description="Disordered" evidence="2">
    <location>
        <begin position="138"/>
        <end position="179"/>
    </location>
</feature>
<evidence type="ECO:0000313" key="5">
    <source>
        <dbReference type="Proteomes" id="UP001107558"/>
    </source>
</evidence>
<dbReference type="GO" id="GO:0006457">
    <property type="term" value="P:protein folding"/>
    <property type="evidence" value="ECO:0007669"/>
    <property type="project" value="TreeGrafter"/>
</dbReference>
<dbReference type="GO" id="GO:0005829">
    <property type="term" value="C:cytosol"/>
    <property type="evidence" value="ECO:0007669"/>
    <property type="project" value="TreeGrafter"/>
</dbReference>
<keyword evidence="5" id="KW-1185">Reference proteome</keyword>
<name>A0A9J6CH83_POLVA</name>
<dbReference type="FunFam" id="2.60.40.790:FF:000013">
    <property type="entry name" value="Very-long-chain (3R)-3-hydroxyacyl-CoA dehydratase"/>
    <property type="match status" value="1"/>
</dbReference>
<dbReference type="Gene3D" id="2.60.40.790">
    <property type="match status" value="1"/>
</dbReference>
<comment type="caution">
    <text evidence="4">The sequence shown here is derived from an EMBL/GenBank/DDBJ whole genome shotgun (WGS) entry which is preliminary data.</text>
</comment>
<dbReference type="PROSITE" id="PS51203">
    <property type="entry name" value="CS"/>
    <property type="match status" value="1"/>
</dbReference>
<dbReference type="GO" id="GO:0051087">
    <property type="term" value="F:protein-folding chaperone binding"/>
    <property type="evidence" value="ECO:0007669"/>
    <property type="project" value="TreeGrafter"/>
</dbReference>
<dbReference type="GO" id="GO:0051131">
    <property type="term" value="P:chaperone-mediated protein complex assembly"/>
    <property type="evidence" value="ECO:0007669"/>
    <property type="project" value="TreeGrafter"/>
</dbReference>
<sequence>MSSTTVNPPVSWAQRNDVLFVTINVETKDPEIKFTEDSLYFKGVGLPENKKYEVTINFYKKINPDNVKSKNSGRCIEFVITKADTKSEYWPSLVSDKKKPHYLIVDFNKWKDEGSDDDEEPGFNDNFGGMGNFNDLMSSMGGGAGIGGAGGDGKPSFDDLEDEEDSDDEQIPDLEEAKK</sequence>
<proteinExistence type="inferred from homology"/>
<dbReference type="GO" id="GO:0005634">
    <property type="term" value="C:nucleus"/>
    <property type="evidence" value="ECO:0007669"/>
    <property type="project" value="TreeGrafter"/>
</dbReference>
<dbReference type="EMBL" id="JADBJN010000001">
    <property type="protein sequence ID" value="KAG5681404.1"/>
    <property type="molecule type" value="Genomic_DNA"/>
</dbReference>
<dbReference type="InterPro" id="IPR008978">
    <property type="entry name" value="HSP20-like_chaperone"/>
</dbReference>
<evidence type="ECO:0000313" key="4">
    <source>
        <dbReference type="EMBL" id="KAG5681404.1"/>
    </source>
</evidence>
<dbReference type="PANTHER" id="PTHR22932">
    <property type="entry name" value="TELOMERASE-BINDING PROTEIN P23 HSP90 CO-CHAPERONE"/>
    <property type="match status" value="1"/>
</dbReference>
<evidence type="ECO:0000256" key="1">
    <source>
        <dbReference type="ARBA" id="ARBA00025733"/>
    </source>
</evidence>
<dbReference type="Pfam" id="PF04969">
    <property type="entry name" value="CS"/>
    <property type="match status" value="1"/>
</dbReference>
<feature type="compositionally biased region" description="Acidic residues" evidence="2">
    <location>
        <begin position="158"/>
        <end position="179"/>
    </location>
</feature>
<gene>
    <name evidence="4" type="ORF">PVAND_010842</name>
</gene>
<dbReference type="AlphaFoldDB" id="A0A9J6CH83"/>
<feature type="compositionally biased region" description="Gly residues" evidence="2">
    <location>
        <begin position="140"/>
        <end position="153"/>
    </location>
</feature>
<dbReference type="SUPFAM" id="SSF49764">
    <property type="entry name" value="HSP20-like chaperones"/>
    <property type="match status" value="1"/>
</dbReference>
<dbReference type="InterPro" id="IPR007052">
    <property type="entry name" value="CS_dom"/>
</dbReference>
<dbReference type="Proteomes" id="UP001107558">
    <property type="component" value="Chromosome 1"/>
</dbReference>
<organism evidence="4 5">
    <name type="scientific">Polypedilum vanderplanki</name>
    <name type="common">Sleeping chironomid midge</name>
    <dbReference type="NCBI Taxonomy" id="319348"/>
    <lineage>
        <taxon>Eukaryota</taxon>
        <taxon>Metazoa</taxon>
        <taxon>Ecdysozoa</taxon>
        <taxon>Arthropoda</taxon>
        <taxon>Hexapoda</taxon>
        <taxon>Insecta</taxon>
        <taxon>Pterygota</taxon>
        <taxon>Neoptera</taxon>
        <taxon>Endopterygota</taxon>
        <taxon>Diptera</taxon>
        <taxon>Nematocera</taxon>
        <taxon>Chironomoidea</taxon>
        <taxon>Chironomidae</taxon>
        <taxon>Chironominae</taxon>
        <taxon>Polypedilum</taxon>
        <taxon>Polypedilum</taxon>
    </lineage>
</organism>
<comment type="similarity">
    <text evidence="1">Belongs to the p23/wos2 family.</text>
</comment>
<dbReference type="GO" id="GO:0051879">
    <property type="term" value="F:Hsp90 protein binding"/>
    <property type="evidence" value="ECO:0007669"/>
    <property type="project" value="InterPro"/>
</dbReference>
<feature type="domain" description="CS" evidence="3">
    <location>
        <begin position="5"/>
        <end position="94"/>
    </location>
</feature>
<dbReference type="PANTHER" id="PTHR22932:SF1">
    <property type="entry name" value="CO-CHAPERONE PROTEIN DAF-41"/>
    <property type="match status" value="1"/>
</dbReference>
<reference evidence="4" key="1">
    <citation type="submission" date="2021-03" db="EMBL/GenBank/DDBJ databases">
        <title>Chromosome level genome of the anhydrobiotic midge Polypedilum vanderplanki.</title>
        <authorList>
            <person name="Yoshida Y."/>
            <person name="Kikawada T."/>
            <person name="Gusev O."/>
        </authorList>
    </citation>
    <scope>NUCLEOTIDE SEQUENCE</scope>
    <source>
        <strain evidence="4">NIAS01</strain>
        <tissue evidence="4">Whole body or cell culture</tissue>
    </source>
</reference>
<accession>A0A9J6CH83</accession>
<dbReference type="OrthoDB" id="1564555at2759"/>
<evidence type="ECO:0000256" key="2">
    <source>
        <dbReference type="SAM" id="MobiDB-lite"/>
    </source>
</evidence>